<reference evidence="2 3" key="1">
    <citation type="submission" date="2017-03" db="EMBL/GenBank/DDBJ databases">
        <authorList>
            <person name="Afonso C.L."/>
            <person name="Miller P.J."/>
            <person name="Scott M.A."/>
            <person name="Spackman E."/>
            <person name="Goraichik I."/>
            <person name="Dimitrov K.M."/>
            <person name="Suarez D.L."/>
            <person name="Swayne D.E."/>
        </authorList>
    </citation>
    <scope>NUCLEOTIDE SEQUENCE [LARGE SCALE GENOMIC DNA]</scope>
    <source>
        <strain evidence="2">Genome sequencing of Nitrospira japonica strain NJ11</strain>
    </source>
</reference>
<feature type="transmembrane region" description="Helical" evidence="1">
    <location>
        <begin position="107"/>
        <end position="128"/>
    </location>
</feature>
<keyword evidence="3" id="KW-1185">Reference proteome</keyword>
<evidence type="ECO:0000256" key="1">
    <source>
        <dbReference type="SAM" id="Phobius"/>
    </source>
</evidence>
<feature type="transmembrane region" description="Helical" evidence="1">
    <location>
        <begin position="195"/>
        <end position="216"/>
    </location>
</feature>
<dbReference type="PROSITE" id="PS50244">
    <property type="entry name" value="S5A_REDUCTASE"/>
    <property type="match status" value="1"/>
</dbReference>
<dbReference type="Gene3D" id="1.20.120.1630">
    <property type="match status" value="1"/>
</dbReference>
<organism evidence="2 3">
    <name type="scientific">Nitrospira japonica</name>
    <dbReference type="NCBI Taxonomy" id="1325564"/>
    <lineage>
        <taxon>Bacteria</taxon>
        <taxon>Pseudomonadati</taxon>
        <taxon>Nitrospirota</taxon>
        <taxon>Nitrospiria</taxon>
        <taxon>Nitrospirales</taxon>
        <taxon>Nitrospiraceae</taxon>
        <taxon>Nitrospira</taxon>
    </lineage>
</organism>
<dbReference type="STRING" id="1325564.NSJP_0982"/>
<dbReference type="PANTHER" id="PTHR32251">
    <property type="entry name" value="3-OXO-5-ALPHA-STEROID 4-DEHYDROGENASE"/>
    <property type="match status" value="1"/>
</dbReference>
<feature type="transmembrane region" description="Helical" evidence="1">
    <location>
        <begin position="140"/>
        <end position="159"/>
    </location>
</feature>
<dbReference type="EMBL" id="LT828648">
    <property type="protein sequence ID" value="SLM47154.1"/>
    <property type="molecule type" value="Genomic_DNA"/>
</dbReference>
<dbReference type="KEGG" id="nja:NSJP_0982"/>
<proteinExistence type="predicted"/>
<dbReference type="PANTHER" id="PTHR32251:SF17">
    <property type="entry name" value="STEROID 5-ALPHA REDUCTASE C-TERMINAL DOMAIN-CONTAINING PROTEIN"/>
    <property type="match status" value="1"/>
</dbReference>
<dbReference type="GO" id="GO:0016020">
    <property type="term" value="C:membrane"/>
    <property type="evidence" value="ECO:0007669"/>
    <property type="project" value="TreeGrafter"/>
</dbReference>
<keyword evidence="1" id="KW-0472">Membrane</keyword>
<dbReference type="OrthoDB" id="9779233at2"/>
<dbReference type="Proteomes" id="UP000192042">
    <property type="component" value="Chromosome I"/>
</dbReference>
<gene>
    <name evidence="2" type="ORF">NSJP_0982</name>
</gene>
<name>A0A1W1I2D3_9BACT</name>
<keyword evidence="1" id="KW-0812">Transmembrane</keyword>
<accession>A0A1W1I2D3</accession>
<dbReference type="RefSeq" id="WP_080885733.1">
    <property type="nucleotide sequence ID" value="NZ_LT828648.1"/>
</dbReference>
<protein>
    <submittedName>
        <fullName evidence="2">Uncharacterized protein</fullName>
    </submittedName>
</protein>
<dbReference type="InterPro" id="IPR010721">
    <property type="entry name" value="UstE-like"/>
</dbReference>
<feature type="transmembrane region" description="Helical" evidence="1">
    <location>
        <begin position="6"/>
        <end position="26"/>
    </location>
</feature>
<keyword evidence="1" id="KW-1133">Transmembrane helix</keyword>
<dbReference type="AlphaFoldDB" id="A0A1W1I2D3"/>
<feature type="transmembrane region" description="Helical" evidence="1">
    <location>
        <begin position="33"/>
        <end position="53"/>
    </location>
</feature>
<sequence length="268" mass="30273">MASDPHTLVFTAYLTMAGVMAGLWMLQLLHRNASLADVGWCAGLIATVCWYAAQASGDAERKMLAVVMVSVYAGRLGIHLLFDRLIGKAEDARYRRLRAEWGRAERLKMFGYFHLQAAAVALFSLPFLVLTQNPRPPFGLIEVVGAIVWIVAVGGEAVADRQLAAFRAKPANRSRVCREGLWYYSRHPNYFFEWLHWWAYVVMTIGSPGWLLTWLAPLGMGWALVKFTGIPPAEQQALERRGDEYRIYQKTTSALVPWFPRPWPTSRG</sequence>
<evidence type="ECO:0000313" key="2">
    <source>
        <dbReference type="EMBL" id="SLM47154.1"/>
    </source>
</evidence>
<dbReference type="Pfam" id="PF06966">
    <property type="entry name" value="DUF1295"/>
    <property type="match status" value="1"/>
</dbReference>
<evidence type="ECO:0000313" key="3">
    <source>
        <dbReference type="Proteomes" id="UP000192042"/>
    </source>
</evidence>